<dbReference type="PROSITE" id="PS51194">
    <property type="entry name" value="HELICASE_CTER"/>
    <property type="match status" value="1"/>
</dbReference>
<name>A0A6A7AU52_9PLEO</name>
<dbReference type="Gene3D" id="3.40.50.300">
    <property type="entry name" value="P-loop containing nucleotide triphosphate hydrolases"/>
    <property type="match status" value="2"/>
</dbReference>
<dbReference type="GO" id="GO:0061749">
    <property type="term" value="F:forked DNA-dependent helicase activity"/>
    <property type="evidence" value="ECO:0007669"/>
    <property type="project" value="TreeGrafter"/>
</dbReference>
<keyword evidence="1 5" id="KW-0378">Hydrolase</keyword>
<dbReference type="GO" id="GO:0005759">
    <property type="term" value="C:mitochondrial matrix"/>
    <property type="evidence" value="ECO:0007669"/>
    <property type="project" value="TreeGrafter"/>
</dbReference>
<dbReference type="Pfam" id="PF00271">
    <property type="entry name" value="Helicase_C"/>
    <property type="match status" value="1"/>
</dbReference>
<keyword evidence="1 5" id="KW-0067">ATP-binding</keyword>
<dbReference type="GO" id="GO:0070125">
    <property type="term" value="P:mitochondrial translational elongation"/>
    <property type="evidence" value="ECO:0007669"/>
    <property type="project" value="TreeGrafter"/>
</dbReference>
<evidence type="ECO:0000256" key="2">
    <source>
        <dbReference type="SAM" id="MobiDB-lite"/>
    </source>
</evidence>
<evidence type="ECO:0000259" key="4">
    <source>
        <dbReference type="PROSITE" id="PS51194"/>
    </source>
</evidence>
<keyword evidence="1 5" id="KW-0347">Helicase</keyword>
<feature type="compositionally biased region" description="Basic and acidic residues" evidence="2">
    <location>
        <begin position="453"/>
        <end position="471"/>
    </location>
</feature>
<dbReference type="GO" id="GO:0032042">
    <property type="term" value="P:mitochondrial DNA metabolic process"/>
    <property type="evidence" value="ECO:0007669"/>
    <property type="project" value="TreeGrafter"/>
</dbReference>
<dbReference type="InterPro" id="IPR001650">
    <property type="entry name" value="Helicase_C-like"/>
</dbReference>
<dbReference type="InterPro" id="IPR027417">
    <property type="entry name" value="P-loop_NTPase"/>
</dbReference>
<dbReference type="PANTHER" id="PTHR47396:SF1">
    <property type="entry name" value="ATP-DEPENDENT HELICASE IRC3-RELATED"/>
    <property type="match status" value="1"/>
</dbReference>
<evidence type="ECO:0000259" key="3">
    <source>
        <dbReference type="PROSITE" id="PS51192"/>
    </source>
</evidence>
<dbReference type="Pfam" id="PF04851">
    <property type="entry name" value="ResIII"/>
    <property type="match status" value="1"/>
</dbReference>
<feature type="region of interest" description="Disordered" evidence="2">
    <location>
        <begin position="33"/>
        <end position="64"/>
    </location>
</feature>
<evidence type="ECO:0000256" key="1">
    <source>
        <dbReference type="ARBA" id="ARBA00022806"/>
    </source>
</evidence>
<dbReference type="SUPFAM" id="SSF52540">
    <property type="entry name" value="P-loop containing nucleoside triphosphate hydrolases"/>
    <property type="match status" value="1"/>
</dbReference>
<protein>
    <submittedName>
        <fullName evidence="5">DEAD/DEAH box helicase-like protein</fullName>
    </submittedName>
</protein>
<dbReference type="Proteomes" id="UP000799423">
    <property type="component" value="Unassembled WGS sequence"/>
</dbReference>
<feature type="region of interest" description="Disordered" evidence="2">
    <location>
        <begin position="453"/>
        <end position="472"/>
    </location>
</feature>
<dbReference type="InterPro" id="IPR050742">
    <property type="entry name" value="Helicase_Restrict-Modif_Enz"/>
</dbReference>
<feature type="domain" description="Helicase C-terminal" evidence="4">
    <location>
        <begin position="301"/>
        <end position="475"/>
    </location>
</feature>
<evidence type="ECO:0000313" key="5">
    <source>
        <dbReference type="EMBL" id="KAF2846592.1"/>
    </source>
</evidence>
<evidence type="ECO:0000313" key="6">
    <source>
        <dbReference type="Proteomes" id="UP000799423"/>
    </source>
</evidence>
<keyword evidence="1 5" id="KW-0547">Nucleotide-binding</keyword>
<dbReference type="EMBL" id="MU006333">
    <property type="protein sequence ID" value="KAF2846592.1"/>
    <property type="molecule type" value="Genomic_DNA"/>
</dbReference>
<organism evidence="5 6">
    <name type="scientific">Plenodomus tracheiphilus IPT5</name>
    <dbReference type="NCBI Taxonomy" id="1408161"/>
    <lineage>
        <taxon>Eukaryota</taxon>
        <taxon>Fungi</taxon>
        <taxon>Dikarya</taxon>
        <taxon>Ascomycota</taxon>
        <taxon>Pezizomycotina</taxon>
        <taxon>Dothideomycetes</taxon>
        <taxon>Pleosporomycetidae</taxon>
        <taxon>Pleosporales</taxon>
        <taxon>Pleosporineae</taxon>
        <taxon>Leptosphaeriaceae</taxon>
        <taxon>Plenodomus</taxon>
    </lineage>
</organism>
<dbReference type="OrthoDB" id="16911at2759"/>
<sequence>MFRYSQHALRLWTCAGRVPPCTPTVRPTTIVSRHASRLHKTSSPSAPHPVAVPPPPPPPPPPTPITLREYQEECIQAVLSYLDAGHKRLGVSLATGSGKTVIFTHLIDRIPAVGNASQTLILAHRRELVEQAARHCALAYPNKHVDIEMGKVHASGAADITVASIQSITSGDRLQKFDASRYKLLLVDEAHHIVSQTYLDVLEHFGLRHVADWTGTTVPALVGVSATLSRFDGKRLGTVIDHIVYHRDYVDMIEENWLTNVVFTTVEIKADLTNVGTGANGDFQTAALSRAINTNETNDLVIKAWSAKAKGRSSTLVFCVDLSHVTNLTNKFREYGVDAQFVTGDTPTKIRSARIDAFRNGEFPVLLNCGVFTEGTDIPNIDCVLLARPTKSRNLLVQMIGRGMRLHKGKDNCHVIDMVAALSTGVVSTPTLFGLDPAEIVELADMKKMTELKERKESEKQREAQAAEMKQKTVAKKLPGTVTFTDYESVHDLIADGAGDQYIRNLSQNAWVGVGEGKFVLTSNSGNYLIIEPSEKTEGCFKAKYYWKLPADKKVKSPYGTPRTVAEGESFEHVVHAADTYAADALEHIWIHKNQSWRRVPASQAQVDFLNKFRPKEDALKPSDLTKGKAGDMITRIKHGVKGRFEKASLKQRVEKRTKKRAELLHERLQGQVQVGPLNSQTLKEKMLE</sequence>
<proteinExistence type="predicted"/>
<dbReference type="InterPro" id="IPR014001">
    <property type="entry name" value="Helicase_ATP-bd"/>
</dbReference>
<feature type="compositionally biased region" description="Pro residues" evidence="2">
    <location>
        <begin position="46"/>
        <end position="64"/>
    </location>
</feature>
<keyword evidence="6" id="KW-1185">Reference proteome</keyword>
<accession>A0A6A7AU52</accession>
<dbReference type="GO" id="GO:0016787">
    <property type="term" value="F:hydrolase activity"/>
    <property type="evidence" value="ECO:0007669"/>
    <property type="project" value="InterPro"/>
</dbReference>
<feature type="domain" description="Helicase ATP-binding" evidence="3">
    <location>
        <begin position="80"/>
        <end position="246"/>
    </location>
</feature>
<dbReference type="GO" id="GO:0000403">
    <property type="term" value="F:Y-form DNA binding"/>
    <property type="evidence" value="ECO:0007669"/>
    <property type="project" value="TreeGrafter"/>
</dbReference>
<dbReference type="GO" id="GO:0036121">
    <property type="term" value="F:double-stranded DNA helicase activity"/>
    <property type="evidence" value="ECO:0007669"/>
    <property type="project" value="TreeGrafter"/>
</dbReference>
<reference evidence="5" key="1">
    <citation type="submission" date="2020-01" db="EMBL/GenBank/DDBJ databases">
        <authorList>
            <consortium name="DOE Joint Genome Institute"/>
            <person name="Haridas S."/>
            <person name="Albert R."/>
            <person name="Binder M."/>
            <person name="Bloem J."/>
            <person name="Labutti K."/>
            <person name="Salamov A."/>
            <person name="Andreopoulos B."/>
            <person name="Baker S.E."/>
            <person name="Barry K."/>
            <person name="Bills G."/>
            <person name="Bluhm B.H."/>
            <person name="Cannon C."/>
            <person name="Castanera R."/>
            <person name="Culley D.E."/>
            <person name="Daum C."/>
            <person name="Ezra D."/>
            <person name="Gonzalez J.B."/>
            <person name="Henrissat B."/>
            <person name="Kuo A."/>
            <person name="Liang C."/>
            <person name="Lipzen A."/>
            <person name="Lutzoni F."/>
            <person name="Magnuson J."/>
            <person name="Mondo S."/>
            <person name="Nolan M."/>
            <person name="Ohm R."/>
            <person name="Pangilinan J."/>
            <person name="Park H.-J."/>
            <person name="Ramirez L."/>
            <person name="Alfaro M."/>
            <person name="Sun H."/>
            <person name="Tritt A."/>
            <person name="Yoshinaga Y."/>
            <person name="Zwiers L.-H."/>
            <person name="Turgeon B.G."/>
            <person name="Goodwin S.B."/>
            <person name="Spatafora J.W."/>
            <person name="Crous P.W."/>
            <person name="Grigoriev I.V."/>
        </authorList>
    </citation>
    <scope>NUCLEOTIDE SEQUENCE</scope>
    <source>
        <strain evidence="5">IPT5</strain>
    </source>
</reference>
<gene>
    <name evidence="5" type="ORF">T440DRAFT_521583</name>
</gene>
<dbReference type="SMART" id="SM00490">
    <property type="entry name" value="HELICc"/>
    <property type="match status" value="1"/>
</dbReference>
<dbReference type="PANTHER" id="PTHR47396">
    <property type="entry name" value="TYPE I RESTRICTION ENZYME ECOKI R PROTEIN"/>
    <property type="match status" value="1"/>
</dbReference>
<dbReference type="InterPro" id="IPR006935">
    <property type="entry name" value="Helicase/UvrB_N"/>
</dbReference>
<dbReference type="GO" id="GO:0005524">
    <property type="term" value="F:ATP binding"/>
    <property type="evidence" value="ECO:0007669"/>
    <property type="project" value="InterPro"/>
</dbReference>
<dbReference type="SMART" id="SM00487">
    <property type="entry name" value="DEXDc"/>
    <property type="match status" value="1"/>
</dbReference>
<dbReference type="PROSITE" id="PS51192">
    <property type="entry name" value="HELICASE_ATP_BIND_1"/>
    <property type="match status" value="1"/>
</dbReference>
<dbReference type="AlphaFoldDB" id="A0A6A7AU52"/>
<dbReference type="CDD" id="cd18799">
    <property type="entry name" value="SF2_C_EcoAI-like"/>
    <property type="match status" value="1"/>
</dbReference>